<dbReference type="GO" id="GO:0008017">
    <property type="term" value="F:microtubule binding"/>
    <property type="evidence" value="ECO:0007669"/>
    <property type="project" value="InterPro"/>
</dbReference>
<reference evidence="12" key="2">
    <citation type="submission" date="2025-04" db="UniProtKB">
        <authorList>
            <consortium name="RefSeq"/>
        </authorList>
    </citation>
    <scope>IDENTIFICATION</scope>
    <source>
        <tissue evidence="12">Brain</tissue>
    </source>
</reference>
<organism evidence="10 11">
    <name type="scientific">Lates calcarifer</name>
    <name type="common">Barramundi</name>
    <name type="synonym">Holocentrus calcarifer</name>
    <dbReference type="NCBI Taxonomy" id="8187"/>
    <lineage>
        <taxon>Eukaryota</taxon>
        <taxon>Metazoa</taxon>
        <taxon>Chordata</taxon>
        <taxon>Craniata</taxon>
        <taxon>Vertebrata</taxon>
        <taxon>Euteleostomi</taxon>
        <taxon>Actinopterygii</taxon>
        <taxon>Neopterygii</taxon>
        <taxon>Teleostei</taxon>
        <taxon>Neoteleostei</taxon>
        <taxon>Acanthomorphata</taxon>
        <taxon>Carangaria</taxon>
        <taxon>Carangaria incertae sedis</taxon>
        <taxon>Centropomidae</taxon>
        <taxon>Lates</taxon>
    </lineage>
</organism>
<dbReference type="RefSeq" id="XP_050929102.1">
    <property type="nucleotide sequence ID" value="XM_051073145.1"/>
</dbReference>
<feature type="domain" description="Kinesin motor" evidence="9">
    <location>
        <begin position="506"/>
        <end position="816"/>
    </location>
</feature>
<evidence type="ECO:0000256" key="6">
    <source>
        <dbReference type="RuleBase" id="RU000394"/>
    </source>
</evidence>
<dbReference type="InterPro" id="IPR036961">
    <property type="entry name" value="Kinesin_motor_dom_sf"/>
</dbReference>
<dbReference type="PROSITE" id="PS00411">
    <property type="entry name" value="KINESIN_MOTOR_1"/>
    <property type="match status" value="1"/>
</dbReference>
<gene>
    <name evidence="10 12" type="primary">LOC108893540</name>
</gene>
<dbReference type="InterPro" id="IPR027417">
    <property type="entry name" value="P-loop_NTPase"/>
</dbReference>
<dbReference type="PRINTS" id="PR00380">
    <property type="entry name" value="KINESINHEAVY"/>
</dbReference>
<feature type="compositionally biased region" description="Basic and acidic residues" evidence="8">
    <location>
        <begin position="110"/>
        <end position="120"/>
    </location>
</feature>
<keyword evidence="2 5" id="KW-0547">Nucleotide-binding</keyword>
<dbReference type="Pfam" id="PF00225">
    <property type="entry name" value="Kinesin"/>
    <property type="match status" value="1"/>
</dbReference>
<evidence type="ECO:0000256" key="7">
    <source>
        <dbReference type="SAM" id="Coils"/>
    </source>
</evidence>
<evidence type="ECO:0000256" key="8">
    <source>
        <dbReference type="SAM" id="MobiDB-lite"/>
    </source>
</evidence>
<keyword evidence="7" id="KW-0175">Coiled coil</keyword>
<reference evidence="11" key="1">
    <citation type="submission" date="2015-09" db="EMBL/GenBank/DDBJ databases">
        <authorList>
            <person name="Sai Rama Sridatta P."/>
        </authorList>
    </citation>
    <scope>NUCLEOTIDE SEQUENCE [LARGE SCALE GENOMIC DNA]</scope>
</reference>
<proteinExistence type="inferred from homology"/>
<accession>A0A4W6FEU8</accession>
<feature type="coiled-coil region" evidence="7">
    <location>
        <begin position="337"/>
        <end position="406"/>
    </location>
</feature>
<dbReference type="PANTHER" id="PTHR47972:SF65">
    <property type="entry name" value="KINESIN-LIKE PROTEIN"/>
    <property type="match status" value="1"/>
</dbReference>
<dbReference type="GeneID" id="108893540"/>
<dbReference type="OrthoDB" id="3176171at2759"/>
<evidence type="ECO:0000256" key="5">
    <source>
        <dbReference type="PROSITE-ProRule" id="PRU00283"/>
    </source>
</evidence>
<comment type="similarity">
    <text evidence="5 6">Belongs to the TRAFAC class myosin-kinesin ATPase superfamily. Kinesin family.</text>
</comment>
<feature type="binding site" evidence="5">
    <location>
        <begin position="580"/>
        <end position="587"/>
    </location>
    <ligand>
        <name>ATP</name>
        <dbReference type="ChEBI" id="CHEBI:30616"/>
    </ligand>
</feature>
<keyword evidence="5 6" id="KW-0505">Motor protein</keyword>
<comment type="subcellular location">
    <subcellularLocation>
        <location evidence="1">Cytoplasm</location>
        <location evidence="1">Cytoskeleton</location>
    </subcellularLocation>
</comment>
<evidence type="ECO:0000313" key="11">
    <source>
        <dbReference type="Proteomes" id="UP000314980"/>
    </source>
</evidence>
<feature type="compositionally biased region" description="Basic and acidic residues" evidence="8">
    <location>
        <begin position="60"/>
        <end position="69"/>
    </location>
</feature>
<dbReference type="InterPro" id="IPR019821">
    <property type="entry name" value="Kinesin_motor_CS"/>
</dbReference>
<sequence>MPANSRKVTVTKPLCGGQVCRVAPVLTCLVTFPTSLSPSLSLSLSLFADVGMGSGASVSEEPRPERLEAGEAEAEPVRPFTPAGRSDDTLQADEEAVKRDSHVMEVQSLKSEESDRRRREEEEEEEEEEERITQTVMNPAVTETVAEGEEVSLDFESFLHNNGTLYSCFNHHGNRVYVDESQKLQPFPKEWYNQGRFITANNEGSGQLQTPASSQLAVREDDRTSSIYIQGKGTVMTYMFEERVNVCRFWDPQSGVWLLLPLQWEMNVEFVKARVQRVMSTLPGLVDQKEITAALRQCNYDSEEVISVYLTMFGEILLQAPPSGDHTYADLNSFRALLERDRVIEDLKQKLRTKEKEVDTLFQRNSYLAREVRYLSDVVQHLNQKLAELEADQQEAREKIRSLLNHRPPVPPARTITKPSVDPGQLRQVSFLTRELNVSNKQLRSTVGQAMTDMKNQLEELKGAVGKLAQVEQEAAGEVEELRSLYRREAVERKSLYNKLLELQGNIRVFCRCRRSSASGSCLEKTDDQEVVIVQKGSKKKFQFDKVYSQSSTQEEVFAGTLPVITSCVDGYNVCILAYGQTGSGKTYTMMGSKENPGVNIRSIRELLRICAEKEKVSYTLKISMLEIYNDSLNDLLSKSPGAALDIRVQGKSVSVPGLTQIQVKTESDILNVMETGEKNRKIASTKMNIQSSRSHLVVALEVEGSDEVSGLTSRGTLTLCDLAGSERISKTEAEGQRLVEAAAINKSLTALGQVFSALKCNALHIPFRNSKLTHLLQPCLSGDAKCCVFVNVSPDEKDTVETLSTLQFGSTIRQVSLGKATQNIVPAKNNKTAK</sequence>
<dbReference type="PROSITE" id="PS50067">
    <property type="entry name" value="KINESIN_MOTOR_2"/>
    <property type="match status" value="1"/>
</dbReference>
<evidence type="ECO:0000313" key="10">
    <source>
        <dbReference type="Ensembl" id="ENSLCAP00010049124.1"/>
    </source>
</evidence>
<evidence type="ECO:0000256" key="4">
    <source>
        <dbReference type="ARBA" id="ARBA00023212"/>
    </source>
</evidence>
<reference evidence="10" key="3">
    <citation type="submission" date="2025-05" db="UniProtKB">
        <authorList>
            <consortium name="Ensembl"/>
        </authorList>
    </citation>
    <scope>IDENTIFICATION</scope>
</reference>
<feature type="coiled-coil region" evidence="7">
    <location>
        <begin position="454"/>
        <end position="488"/>
    </location>
</feature>
<dbReference type="InterPro" id="IPR027640">
    <property type="entry name" value="Kinesin-like_fam"/>
</dbReference>
<keyword evidence="11" id="KW-1185">Reference proteome</keyword>
<dbReference type="Proteomes" id="UP000314980">
    <property type="component" value="Unassembled WGS sequence"/>
</dbReference>
<evidence type="ECO:0000313" key="12">
    <source>
        <dbReference type="RefSeq" id="XP_050929102.1"/>
    </source>
</evidence>
<dbReference type="GO" id="GO:0005524">
    <property type="term" value="F:ATP binding"/>
    <property type="evidence" value="ECO:0007669"/>
    <property type="project" value="UniProtKB-UniRule"/>
</dbReference>
<evidence type="ECO:0000256" key="1">
    <source>
        <dbReference type="ARBA" id="ARBA00004245"/>
    </source>
</evidence>
<feature type="compositionally biased region" description="Acidic residues" evidence="8">
    <location>
        <begin position="121"/>
        <end position="130"/>
    </location>
</feature>
<name>A0A4W6FEU8_LATCA</name>
<evidence type="ECO:0000259" key="9">
    <source>
        <dbReference type="PROSITE" id="PS50067"/>
    </source>
</evidence>
<keyword evidence="4" id="KW-0963">Cytoplasm</keyword>
<dbReference type="GO" id="GO:0003777">
    <property type="term" value="F:microtubule motor activity"/>
    <property type="evidence" value="ECO:0007669"/>
    <property type="project" value="InterPro"/>
</dbReference>
<dbReference type="AlphaFoldDB" id="A0A4W6FEU8"/>
<protein>
    <recommendedName>
        <fullName evidence="6">Kinesin-like protein</fullName>
    </recommendedName>
</protein>
<dbReference type="GeneTree" id="ENSGT00940000167703"/>
<dbReference type="SMART" id="SM00129">
    <property type="entry name" value="KISc"/>
    <property type="match status" value="1"/>
</dbReference>
<keyword evidence="3 5" id="KW-0067">ATP-binding</keyword>
<dbReference type="SUPFAM" id="SSF52540">
    <property type="entry name" value="P-loop containing nucleoside triphosphate hydrolases"/>
    <property type="match status" value="1"/>
</dbReference>
<dbReference type="GO" id="GO:0005874">
    <property type="term" value="C:microtubule"/>
    <property type="evidence" value="ECO:0007669"/>
    <property type="project" value="UniProtKB-KW"/>
</dbReference>
<dbReference type="STRING" id="8187.ENSLCAP00010049124"/>
<dbReference type="Ensembl" id="ENSLCAT00010050354.1">
    <property type="protein sequence ID" value="ENSLCAP00010049124.1"/>
    <property type="gene ID" value="ENSLCAG00010022851.1"/>
</dbReference>
<dbReference type="Proteomes" id="UP000694890">
    <property type="component" value="Linkage group LG10"/>
</dbReference>
<dbReference type="Gene3D" id="3.40.850.10">
    <property type="entry name" value="Kinesin motor domain"/>
    <property type="match status" value="1"/>
</dbReference>
<dbReference type="InterPro" id="IPR001752">
    <property type="entry name" value="Kinesin_motor_dom"/>
</dbReference>
<dbReference type="InParanoid" id="A0A4W6FEU8"/>
<dbReference type="GO" id="GO:0007018">
    <property type="term" value="P:microtubule-based movement"/>
    <property type="evidence" value="ECO:0007669"/>
    <property type="project" value="InterPro"/>
</dbReference>
<evidence type="ECO:0000256" key="2">
    <source>
        <dbReference type="ARBA" id="ARBA00022741"/>
    </source>
</evidence>
<feature type="region of interest" description="Disordered" evidence="8">
    <location>
        <begin position="53"/>
        <end position="134"/>
    </location>
</feature>
<dbReference type="PANTHER" id="PTHR47972">
    <property type="entry name" value="KINESIN-LIKE PROTEIN KLP-3"/>
    <property type="match status" value="1"/>
</dbReference>
<keyword evidence="4" id="KW-0206">Cytoskeleton</keyword>
<keyword evidence="6" id="KW-0493">Microtubule</keyword>
<evidence type="ECO:0000256" key="3">
    <source>
        <dbReference type="ARBA" id="ARBA00022840"/>
    </source>
</evidence>